<evidence type="ECO:0008006" key="4">
    <source>
        <dbReference type="Google" id="ProtNLM"/>
    </source>
</evidence>
<dbReference type="EMBL" id="CAKMRJ010005634">
    <property type="protein sequence ID" value="CAH1448276.1"/>
    <property type="molecule type" value="Genomic_DNA"/>
</dbReference>
<dbReference type="PANTHER" id="PTHR45023:SF4">
    <property type="entry name" value="GLYCINE-RICH PROTEIN-RELATED"/>
    <property type="match status" value="1"/>
</dbReference>
<dbReference type="PANTHER" id="PTHR45023">
    <property type="match status" value="1"/>
</dbReference>
<sequence>MPQQFHFQSQPQTQPSQTQFSSQPPFTPSTELFSDSEHEEQQQQPQKKKKKERLISEDGHKKKLVDLRRWTQKEVELAKAWVDISEDGGTGKGQNRDQFLLRITERFCKGMGRNPDYRTSDQCNSKWNLMNKVVTHWNGIYTNFEKQWASGESEAIVKRRIRWRELATHEEIVNPPKRSRTSSYSSSQQVSSDGYVGVNLNDDNDDIKEIRPSPPPMGRDKTKARAKGKRKATSSNSSVGTELSARSEEMMIQLAQLNSTLERHMAETVRLTEYTLLMQYVRHLDPEDQEGLKRLSSRFTKNIS</sequence>
<evidence type="ECO:0000313" key="3">
    <source>
        <dbReference type="Proteomes" id="UP001157418"/>
    </source>
</evidence>
<dbReference type="AlphaFoldDB" id="A0AAU9PDH5"/>
<protein>
    <recommendedName>
        <fullName evidence="4">Myb-like domain-containing protein</fullName>
    </recommendedName>
</protein>
<gene>
    <name evidence="2" type="ORF">LVIROSA_LOCUS33833</name>
</gene>
<feature type="compositionally biased region" description="Low complexity" evidence="1">
    <location>
        <begin position="181"/>
        <end position="197"/>
    </location>
</feature>
<feature type="region of interest" description="Disordered" evidence="1">
    <location>
        <begin position="174"/>
        <end position="244"/>
    </location>
</feature>
<feature type="region of interest" description="Disordered" evidence="1">
    <location>
        <begin position="1"/>
        <end position="56"/>
    </location>
</feature>
<proteinExistence type="predicted"/>
<name>A0AAU9PDH5_9ASTR</name>
<feature type="compositionally biased region" description="Low complexity" evidence="1">
    <location>
        <begin position="1"/>
        <end position="30"/>
    </location>
</feature>
<dbReference type="Proteomes" id="UP001157418">
    <property type="component" value="Unassembled WGS sequence"/>
</dbReference>
<accession>A0AAU9PDH5</accession>
<reference evidence="2 3" key="1">
    <citation type="submission" date="2022-01" db="EMBL/GenBank/DDBJ databases">
        <authorList>
            <person name="Xiong W."/>
            <person name="Schranz E."/>
        </authorList>
    </citation>
    <scope>NUCLEOTIDE SEQUENCE [LARGE SCALE GENOMIC DNA]</scope>
</reference>
<keyword evidence="3" id="KW-1185">Reference proteome</keyword>
<evidence type="ECO:0000313" key="2">
    <source>
        <dbReference type="EMBL" id="CAH1448276.1"/>
    </source>
</evidence>
<organism evidence="2 3">
    <name type="scientific">Lactuca virosa</name>
    <dbReference type="NCBI Taxonomy" id="75947"/>
    <lineage>
        <taxon>Eukaryota</taxon>
        <taxon>Viridiplantae</taxon>
        <taxon>Streptophyta</taxon>
        <taxon>Embryophyta</taxon>
        <taxon>Tracheophyta</taxon>
        <taxon>Spermatophyta</taxon>
        <taxon>Magnoliopsida</taxon>
        <taxon>eudicotyledons</taxon>
        <taxon>Gunneridae</taxon>
        <taxon>Pentapetalae</taxon>
        <taxon>asterids</taxon>
        <taxon>campanulids</taxon>
        <taxon>Asterales</taxon>
        <taxon>Asteraceae</taxon>
        <taxon>Cichorioideae</taxon>
        <taxon>Cichorieae</taxon>
        <taxon>Lactucinae</taxon>
        <taxon>Lactuca</taxon>
    </lineage>
</organism>
<comment type="caution">
    <text evidence="2">The sequence shown here is derived from an EMBL/GenBank/DDBJ whole genome shotgun (WGS) entry which is preliminary data.</text>
</comment>
<evidence type="ECO:0000256" key="1">
    <source>
        <dbReference type="SAM" id="MobiDB-lite"/>
    </source>
</evidence>